<gene>
    <name evidence="3" type="ORF">H0A72_11925</name>
</gene>
<feature type="domain" description="Enoyl reductase (ER)" evidence="2">
    <location>
        <begin position="25"/>
        <end position="342"/>
    </location>
</feature>
<comment type="caution">
    <text evidence="3">The sequence shown here is derived from an EMBL/GenBank/DDBJ whole genome shotgun (WGS) entry which is preliminary data.</text>
</comment>
<dbReference type="InterPro" id="IPR020843">
    <property type="entry name" value="ER"/>
</dbReference>
<dbReference type="Pfam" id="PF00107">
    <property type="entry name" value="ADH_zinc_N"/>
    <property type="match status" value="1"/>
</dbReference>
<dbReference type="Gene3D" id="3.90.180.10">
    <property type="entry name" value="Medium-chain alcohol dehydrogenases, catalytic domain"/>
    <property type="match status" value="1"/>
</dbReference>
<dbReference type="SUPFAM" id="SSF50129">
    <property type="entry name" value="GroES-like"/>
    <property type="match status" value="1"/>
</dbReference>
<keyword evidence="4" id="KW-1185">Reference proteome</keyword>
<accession>A0A853G129</accession>
<keyword evidence="1" id="KW-0560">Oxidoreductase</keyword>
<dbReference type="PANTHER" id="PTHR43205:SF7">
    <property type="entry name" value="PROSTAGLANDIN REDUCTASE 1"/>
    <property type="match status" value="1"/>
</dbReference>
<dbReference type="InterPro" id="IPR036291">
    <property type="entry name" value="NAD(P)-bd_dom_sf"/>
</dbReference>
<evidence type="ECO:0000259" key="2">
    <source>
        <dbReference type="SMART" id="SM00829"/>
    </source>
</evidence>
<protein>
    <submittedName>
        <fullName evidence="3">Zinc-binding dehydrogenase</fullName>
    </submittedName>
</protein>
<evidence type="ECO:0000256" key="1">
    <source>
        <dbReference type="ARBA" id="ARBA00023002"/>
    </source>
</evidence>
<dbReference type="GO" id="GO:0016628">
    <property type="term" value="F:oxidoreductase activity, acting on the CH-CH group of donors, NAD or NADP as acceptor"/>
    <property type="evidence" value="ECO:0007669"/>
    <property type="project" value="InterPro"/>
</dbReference>
<reference evidence="3 4" key="1">
    <citation type="submission" date="2020-07" db="EMBL/GenBank/DDBJ databases">
        <title>Taxonomic revisions and descriptions of new bacterial species based on genomic comparisons in the high-G+C-content subgroup of the family Alcaligenaceae.</title>
        <authorList>
            <person name="Szabo A."/>
            <person name="Felfoldi T."/>
        </authorList>
    </citation>
    <scope>NUCLEOTIDE SEQUENCE [LARGE SCALE GENOMIC DNA]</scope>
    <source>
        <strain evidence="3 4">LMG 24012</strain>
    </source>
</reference>
<dbReference type="Gene3D" id="3.40.50.720">
    <property type="entry name" value="NAD(P)-binding Rossmann-like Domain"/>
    <property type="match status" value="1"/>
</dbReference>
<organism evidence="3 4">
    <name type="scientific">Parapusillimonas granuli</name>
    <dbReference type="NCBI Taxonomy" id="380911"/>
    <lineage>
        <taxon>Bacteria</taxon>
        <taxon>Pseudomonadati</taxon>
        <taxon>Pseudomonadota</taxon>
        <taxon>Betaproteobacteria</taxon>
        <taxon>Burkholderiales</taxon>
        <taxon>Alcaligenaceae</taxon>
        <taxon>Parapusillimonas</taxon>
    </lineage>
</organism>
<dbReference type="InterPro" id="IPR013149">
    <property type="entry name" value="ADH-like_C"/>
</dbReference>
<dbReference type="InterPro" id="IPR041694">
    <property type="entry name" value="ADH_N_2"/>
</dbReference>
<dbReference type="PANTHER" id="PTHR43205">
    <property type="entry name" value="PROSTAGLANDIN REDUCTASE"/>
    <property type="match status" value="1"/>
</dbReference>
<dbReference type="EMBL" id="JACCEM010000005">
    <property type="protein sequence ID" value="NYT50017.1"/>
    <property type="molecule type" value="Genomic_DNA"/>
</dbReference>
<proteinExistence type="predicted"/>
<dbReference type="AlphaFoldDB" id="A0A853G129"/>
<evidence type="ECO:0000313" key="4">
    <source>
        <dbReference type="Proteomes" id="UP000559809"/>
    </source>
</evidence>
<dbReference type="InterPro" id="IPR045010">
    <property type="entry name" value="MDR_fam"/>
</dbReference>
<dbReference type="CDD" id="cd05288">
    <property type="entry name" value="PGDH"/>
    <property type="match status" value="1"/>
</dbReference>
<dbReference type="Proteomes" id="UP000559809">
    <property type="component" value="Unassembled WGS sequence"/>
</dbReference>
<dbReference type="SUPFAM" id="SSF51735">
    <property type="entry name" value="NAD(P)-binding Rossmann-fold domains"/>
    <property type="match status" value="1"/>
</dbReference>
<name>A0A853G129_9BURK</name>
<dbReference type="Pfam" id="PF16884">
    <property type="entry name" value="ADH_N_2"/>
    <property type="match status" value="1"/>
</dbReference>
<dbReference type="InterPro" id="IPR011032">
    <property type="entry name" value="GroES-like_sf"/>
</dbReference>
<sequence length="345" mass="37038">MGPHTATGLVPERYRRMVLASRPVDKPDTTHFRLEEVGMPGVAAGQVLVRNRYLSIDPYMVGRMYTTQSYAAAQALGETMVGETAGHVIASQHPDFQIGDAVVGALGWQEYGVSDGTNLRRVDEQRAPLSAYLGMLGMTGVTAWYGINRICRPVEGDTVLVSAAAGAVGGVAVQLAKAKGCKVIGIAGGEQKCHYVTRVLGANACIDYRPLASKEALTEEIFKHAVDGVDAFFDNVNGWVLDAAFPAMSLGGRIALCGMIGRYGNRSMQLLSHHFLLLSRLTAQGFIVWDHVGEWGRAVDELSDLMDGGLLRSEETRAFGIEAAPHACLGLLAGKNVGKQLVQFY</sequence>
<dbReference type="SMART" id="SM00829">
    <property type="entry name" value="PKS_ER"/>
    <property type="match status" value="1"/>
</dbReference>
<dbReference type="FunFam" id="3.40.50.720:FF:000121">
    <property type="entry name" value="Prostaglandin reductase 2"/>
    <property type="match status" value="1"/>
</dbReference>
<evidence type="ECO:0000313" key="3">
    <source>
        <dbReference type="EMBL" id="NYT50017.1"/>
    </source>
</evidence>